<feature type="transmembrane region" description="Helical" evidence="1">
    <location>
        <begin position="28"/>
        <end position="46"/>
    </location>
</feature>
<accession>A0A1I6FSW2</accession>
<feature type="transmembrane region" description="Helical" evidence="1">
    <location>
        <begin position="105"/>
        <end position="127"/>
    </location>
</feature>
<keyword evidence="3" id="KW-1185">Reference proteome</keyword>
<dbReference type="AlphaFoldDB" id="A0A1I6FSW2"/>
<evidence type="ECO:0000313" key="2">
    <source>
        <dbReference type="EMBL" id="SFR32996.1"/>
    </source>
</evidence>
<reference evidence="3" key="1">
    <citation type="submission" date="2016-10" db="EMBL/GenBank/DDBJ databases">
        <authorList>
            <person name="Varghese N."/>
            <person name="Submissions S."/>
        </authorList>
    </citation>
    <scope>NUCLEOTIDE SEQUENCE [LARGE SCALE GENOMIC DNA]</scope>
    <source>
        <strain evidence="3">CGMCC 1.8711</strain>
    </source>
</reference>
<dbReference type="RefSeq" id="WP_089875956.1">
    <property type="nucleotide sequence ID" value="NZ_FOYS01000001.1"/>
</dbReference>
<dbReference type="OrthoDB" id="330759at2157"/>
<protein>
    <submittedName>
        <fullName evidence="2">Uncharacterized protein</fullName>
    </submittedName>
</protein>
<dbReference type="EMBL" id="FOYS01000001">
    <property type="protein sequence ID" value="SFR32996.1"/>
    <property type="molecule type" value="Genomic_DNA"/>
</dbReference>
<keyword evidence="1" id="KW-0472">Membrane</keyword>
<proteinExistence type="predicted"/>
<sequence>MSTRLDSTESGDVATGLDLSSLTTLHRVGIALAALSGVVHLVLGIASLPSAFGLSFLVAAAGFAVGIVLVAWNVRRRLVYQVGIPFVLGQIAIFGVLWVQGATDLSAVAAVDKLAQLVLVGVLVTLLRRE</sequence>
<feature type="transmembrane region" description="Helical" evidence="1">
    <location>
        <begin position="78"/>
        <end position="99"/>
    </location>
</feature>
<organism evidence="2 3">
    <name type="scientific">Halogeometricum limi</name>
    <dbReference type="NCBI Taxonomy" id="555875"/>
    <lineage>
        <taxon>Archaea</taxon>
        <taxon>Methanobacteriati</taxon>
        <taxon>Methanobacteriota</taxon>
        <taxon>Stenosarchaea group</taxon>
        <taxon>Halobacteria</taxon>
        <taxon>Halobacteriales</taxon>
        <taxon>Haloferacaceae</taxon>
        <taxon>Halogeometricum</taxon>
    </lineage>
</organism>
<dbReference type="Proteomes" id="UP000243250">
    <property type="component" value="Unassembled WGS sequence"/>
</dbReference>
<name>A0A1I6FSW2_9EURY</name>
<evidence type="ECO:0000313" key="3">
    <source>
        <dbReference type="Proteomes" id="UP000243250"/>
    </source>
</evidence>
<keyword evidence="1" id="KW-0812">Transmembrane</keyword>
<feature type="transmembrane region" description="Helical" evidence="1">
    <location>
        <begin position="52"/>
        <end position="71"/>
    </location>
</feature>
<evidence type="ECO:0000256" key="1">
    <source>
        <dbReference type="SAM" id="Phobius"/>
    </source>
</evidence>
<keyword evidence="1" id="KW-1133">Transmembrane helix</keyword>
<gene>
    <name evidence="2" type="ORF">SAMN04488124_0222</name>
</gene>